<evidence type="ECO:0000256" key="1">
    <source>
        <dbReference type="SAM" id="MobiDB-lite"/>
    </source>
</evidence>
<dbReference type="Pfam" id="PF24681">
    <property type="entry name" value="Kelch_KLHDC2_KLHL20_DRC7"/>
    <property type="match status" value="1"/>
</dbReference>
<dbReference type="GO" id="GO:0003682">
    <property type="term" value="F:chromatin binding"/>
    <property type="evidence" value="ECO:0007669"/>
    <property type="project" value="InterPro"/>
</dbReference>
<keyword evidence="4" id="KW-1185">Reference proteome</keyword>
<evidence type="ECO:0000313" key="4">
    <source>
        <dbReference type="Proteomes" id="UP001150925"/>
    </source>
</evidence>
<keyword evidence="2" id="KW-0472">Membrane</keyword>
<organism evidence="3 4">
    <name type="scientific">Dispira parvispora</name>
    <dbReference type="NCBI Taxonomy" id="1520584"/>
    <lineage>
        <taxon>Eukaryota</taxon>
        <taxon>Fungi</taxon>
        <taxon>Fungi incertae sedis</taxon>
        <taxon>Zoopagomycota</taxon>
        <taxon>Kickxellomycotina</taxon>
        <taxon>Dimargaritomycetes</taxon>
        <taxon>Dimargaritales</taxon>
        <taxon>Dimargaritaceae</taxon>
        <taxon>Dispira</taxon>
    </lineage>
</organism>
<evidence type="ECO:0008006" key="5">
    <source>
        <dbReference type="Google" id="ProtNLM"/>
    </source>
</evidence>
<keyword evidence="2" id="KW-0812">Transmembrane</keyword>
<feature type="transmembrane region" description="Helical" evidence="2">
    <location>
        <begin position="290"/>
        <end position="314"/>
    </location>
</feature>
<dbReference type="AlphaFoldDB" id="A0A9W8E0E1"/>
<feature type="non-terminal residue" evidence="3">
    <location>
        <position position="437"/>
    </location>
</feature>
<proteinExistence type="predicted"/>
<dbReference type="Gene3D" id="2.120.10.80">
    <property type="entry name" value="Kelch-type beta propeller"/>
    <property type="match status" value="2"/>
</dbReference>
<comment type="caution">
    <text evidence="3">The sequence shown here is derived from an EMBL/GenBank/DDBJ whole genome shotgun (WGS) entry which is preliminary data.</text>
</comment>
<dbReference type="InterPro" id="IPR015915">
    <property type="entry name" value="Kelch-typ_b-propeller"/>
</dbReference>
<keyword evidence="2" id="KW-1133">Transmembrane helix</keyword>
<gene>
    <name evidence="3" type="ORF">IWQ62_006108</name>
</gene>
<dbReference type="GO" id="GO:0005737">
    <property type="term" value="C:cytoplasm"/>
    <property type="evidence" value="ECO:0007669"/>
    <property type="project" value="TreeGrafter"/>
</dbReference>
<feature type="region of interest" description="Disordered" evidence="1">
    <location>
        <begin position="361"/>
        <end position="380"/>
    </location>
</feature>
<feature type="compositionally biased region" description="Low complexity" evidence="1">
    <location>
        <begin position="369"/>
        <end position="380"/>
    </location>
</feature>
<dbReference type="InterPro" id="IPR052637">
    <property type="entry name" value="KLHDC3-like"/>
</dbReference>
<name>A0A9W8E0E1_9FUNG</name>
<accession>A0A9W8E0E1</accession>
<evidence type="ECO:0000313" key="3">
    <source>
        <dbReference type="EMBL" id="KAJ1952938.1"/>
    </source>
</evidence>
<dbReference type="PANTHER" id="PTHR46461:SF4">
    <property type="entry name" value="LEUCINE-ZIPPER-LIKE TRANSCRIPTIONAL REGULATOR 1"/>
    <property type="match status" value="1"/>
</dbReference>
<reference evidence="3" key="1">
    <citation type="submission" date="2022-07" db="EMBL/GenBank/DDBJ databases">
        <title>Phylogenomic reconstructions and comparative analyses of Kickxellomycotina fungi.</title>
        <authorList>
            <person name="Reynolds N.K."/>
            <person name="Stajich J.E."/>
            <person name="Barry K."/>
            <person name="Grigoriev I.V."/>
            <person name="Crous P."/>
            <person name="Smith M.E."/>
        </authorList>
    </citation>
    <scope>NUCLEOTIDE SEQUENCE</scope>
    <source>
        <strain evidence="3">RSA 1196</strain>
    </source>
</reference>
<dbReference type="OrthoDB" id="432528at2759"/>
<dbReference type="EMBL" id="JANBPY010003034">
    <property type="protein sequence ID" value="KAJ1952938.1"/>
    <property type="molecule type" value="Genomic_DNA"/>
</dbReference>
<dbReference type="PANTHER" id="PTHR46461">
    <property type="entry name" value="KELCH DOMAIN-CONTAINING PROTEIN 3"/>
    <property type="match status" value="1"/>
</dbReference>
<protein>
    <recommendedName>
        <fullName evidence="5">Galactose oxidase</fullName>
    </recommendedName>
</protein>
<evidence type="ECO:0000256" key="2">
    <source>
        <dbReference type="SAM" id="Phobius"/>
    </source>
</evidence>
<sequence length="437" mass="48490">MLPTARGSLSLITSPDEQIQLLTYGGDTPYGTEAGGPLWSYTPEGDSWKMVKLNRTLPWRSGHTAVTDTLRNRVYFYGGKVRSASSISRYVDNKEFSVLDVSVQPWHSTSHEFSVTGTIPGVREDHGAVLLNNTHFLLLGGLTTAKQPANARVIYLFDIPNQRWSYRSTQGAIPSKLSSFTLNVYKNMLIIYGGRTTGESNNYYDQFLTLDTSQPTWTWERKTPVDAPPGRYGHGAVLFDKYLLITFGYTSEGPDHSLYVLDVETFRMVDTVNIEKESPSTSPSSDIPTWKIVVIVVASVLGLLLLLGIGWCCFRRRRRRSNEEEEEAPTVSAGTRGIQALPRNILDTSPMDQALDEDSLVSRTGEQVTPSPTTTPLTPRSASSLLQLGPFIPRLNFTIPSSATDLLGLPQRLVNREINLPTPMEVPNEPAAHRVEL</sequence>
<dbReference type="SUPFAM" id="SSF117281">
    <property type="entry name" value="Kelch motif"/>
    <property type="match status" value="1"/>
</dbReference>
<dbReference type="Proteomes" id="UP001150925">
    <property type="component" value="Unassembled WGS sequence"/>
</dbReference>